<dbReference type="PANTHER" id="PTHR21680:SF0">
    <property type="entry name" value="COILED-COIL DOMAIN-CONTAINING PROTEIN 124"/>
    <property type="match status" value="1"/>
</dbReference>
<dbReference type="PANTHER" id="PTHR21680">
    <property type="entry name" value="COILED-COIL DOMAIN-CONTAINING PROTEIN 124"/>
    <property type="match status" value="1"/>
</dbReference>
<feature type="region of interest" description="Disordered" evidence="1">
    <location>
        <begin position="1"/>
        <end position="28"/>
    </location>
</feature>
<comment type="caution">
    <text evidence="2">The sequence shown here is derived from an EMBL/GenBank/DDBJ whole genome shotgun (WGS) entry which is preliminary data.</text>
</comment>
<proteinExistence type="predicted"/>
<dbReference type="AlphaFoldDB" id="A0A1D1W7U0"/>
<gene>
    <name evidence="2" type="primary">RvY_18999</name>
    <name evidence="2" type="synonym">RvY_18999.2</name>
    <name evidence="2" type="ORF">RvY_18999-2</name>
</gene>
<dbReference type="OrthoDB" id="76412at2759"/>
<dbReference type="GO" id="GO:0003713">
    <property type="term" value="F:transcription coactivator activity"/>
    <property type="evidence" value="ECO:0007669"/>
    <property type="project" value="TreeGrafter"/>
</dbReference>
<dbReference type="GO" id="GO:0006366">
    <property type="term" value="P:transcription by RNA polymerase II"/>
    <property type="evidence" value="ECO:0007669"/>
    <property type="project" value="TreeGrafter"/>
</dbReference>
<dbReference type="EMBL" id="BDGG01000022">
    <property type="protein sequence ID" value="GAV09457.1"/>
    <property type="molecule type" value="Genomic_DNA"/>
</dbReference>
<keyword evidence="3" id="KW-1185">Reference proteome</keyword>
<evidence type="ECO:0000313" key="2">
    <source>
        <dbReference type="EMBL" id="GAV09457.1"/>
    </source>
</evidence>
<evidence type="ECO:0000313" key="3">
    <source>
        <dbReference type="Proteomes" id="UP000186922"/>
    </source>
</evidence>
<sequence>MPKKFQGENSKAAEARARKGKVAEDERLRKEKMAEDKLWEDNDKHILKKLERQEEKEKKQQEAMQKKLERDKLLEEEMNSIKGAKNAAPAKVTRAHIDATLERERLAKIGV</sequence>
<organism evidence="2 3">
    <name type="scientific">Ramazzottius varieornatus</name>
    <name type="common">Water bear</name>
    <name type="synonym">Tardigrade</name>
    <dbReference type="NCBI Taxonomy" id="947166"/>
    <lineage>
        <taxon>Eukaryota</taxon>
        <taxon>Metazoa</taxon>
        <taxon>Ecdysozoa</taxon>
        <taxon>Tardigrada</taxon>
        <taxon>Eutardigrada</taxon>
        <taxon>Parachela</taxon>
        <taxon>Hypsibioidea</taxon>
        <taxon>Ramazzottiidae</taxon>
        <taxon>Ramazzottius</taxon>
    </lineage>
</organism>
<dbReference type="Proteomes" id="UP000186922">
    <property type="component" value="Unassembled WGS sequence"/>
</dbReference>
<dbReference type="InterPro" id="IPR010422">
    <property type="entry name" value="Ccdc124/Oxs1"/>
</dbReference>
<dbReference type="GO" id="GO:0005634">
    <property type="term" value="C:nucleus"/>
    <property type="evidence" value="ECO:0007669"/>
    <property type="project" value="TreeGrafter"/>
</dbReference>
<protein>
    <submittedName>
        <fullName evidence="2">Uncharacterized protein</fullName>
    </submittedName>
</protein>
<feature type="compositionally biased region" description="Basic and acidic residues" evidence="1">
    <location>
        <begin position="11"/>
        <end position="28"/>
    </location>
</feature>
<name>A0A1D1W7U0_RAMVA</name>
<feature type="region of interest" description="Disordered" evidence="1">
    <location>
        <begin position="50"/>
        <end position="69"/>
    </location>
</feature>
<accession>A0A1D1W7U0</accession>
<evidence type="ECO:0000256" key="1">
    <source>
        <dbReference type="SAM" id="MobiDB-lite"/>
    </source>
</evidence>
<reference evidence="2 3" key="1">
    <citation type="journal article" date="2016" name="Nat. Commun.">
        <title>Extremotolerant tardigrade genome and improved radiotolerance of human cultured cells by tardigrade-unique protein.</title>
        <authorList>
            <person name="Hashimoto T."/>
            <person name="Horikawa D.D."/>
            <person name="Saito Y."/>
            <person name="Kuwahara H."/>
            <person name="Kozuka-Hata H."/>
            <person name="Shin-I T."/>
            <person name="Minakuchi Y."/>
            <person name="Ohishi K."/>
            <person name="Motoyama A."/>
            <person name="Aizu T."/>
            <person name="Enomoto A."/>
            <person name="Kondo K."/>
            <person name="Tanaka S."/>
            <person name="Hara Y."/>
            <person name="Koshikawa S."/>
            <person name="Sagara H."/>
            <person name="Miura T."/>
            <person name="Yokobori S."/>
            <person name="Miyagawa K."/>
            <person name="Suzuki Y."/>
            <person name="Kubo T."/>
            <person name="Oyama M."/>
            <person name="Kohara Y."/>
            <person name="Fujiyama A."/>
            <person name="Arakawa K."/>
            <person name="Katayama T."/>
            <person name="Toyoda A."/>
            <person name="Kunieda T."/>
        </authorList>
    </citation>
    <scope>NUCLEOTIDE SEQUENCE [LARGE SCALE GENOMIC DNA]</scope>
    <source>
        <strain evidence="2 3">YOKOZUNA-1</strain>
    </source>
</reference>
<dbReference type="STRING" id="947166.A0A1D1W7U0"/>